<reference evidence="8 9" key="1">
    <citation type="submission" date="2024-02" db="EMBL/GenBank/DDBJ databases">
        <title>Whole genome sequencing and characterization of Corynebacterium isolated from the ocular surface of dry eye disease sufferers.</title>
        <authorList>
            <person name="Naqvi M."/>
        </authorList>
    </citation>
    <scope>NUCLEOTIDE SEQUENCE [LARGE SCALE GENOMIC DNA]</scope>
    <source>
        <strain evidence="8 9">PCRF</strain>
    </source>
</reference>
<protein>
    <submittedName>
        <fullName evidence="8">PIN domain-containing protein</fullName>
    </submittedName>
</protein>
<dbReference type="EMBL" id="JBAHVJ010000001">
    <property type="protein sequence ID" value="MEJ4098772.1"/>
    <property type="molecule type" value="Genomic_DNA"/>
</dbReference>
<keyword evidence="9" id="KW-1185">Reference proteome</keyword>
<sequence>MSRFTALLDANVLYPSVLRDVLIRLAGAGVFRARWTDRILDEVFTNLVSNRPDLDPARLQRTRELMRKAVDDCLVTGYEGLIEGLSLPDPDDRHVLAAAIKSGVHVIVTDNRRDFPQKILSVYGIKAQGADEFLCHQIDLHGMRVHQAVACAAAACTRPPRTIDDVLDGLSKAGAPVAAGLLRR</sequence>
<evidence type="ECO:0000256" key="5">
    <source>
        <dbReference type="ARBA" id="ARBA00022842"/>
    </source>
</evidence>
<gene>
    <name evidence="8" type="ORF">V5S96_00090</name>
</gene>
<evidence type="ECO:0000256" key="2">
    <source>
        <dbReference type="ARBA" id="ARBA00022722"/>
    </source>
</evidence>
<dbReference type="InterPro" id="IPR029060">
    <property type="entry name" value="PIN-like_dom_sf"/>
</dbReference>
<evidence type="ECO:0000313" key="9">
    <source>
        <dbReference type="Proteomes" id="UP001359781"/>
    </source>
</evidence>
<keyword evidence="2" id="KW-0540">Nuclease</keyword>
<dbReference type="InterPro" id="IPR058652">
    <property type="entry name" value="VapC50_C"/>
</dbReference>
<dbReference type="Pfam" id="PF13470">
    <property type="entry name" value="PIN_3"/>
    <property type="match status" value="1"/>
</dbReference>
<evidence type="ECO:0000256" key="1">
    <source>
        <dbReference type="ARBA" id="ARBA00022649"/>
    </source>
</evidence>
<evidence type="ECO:0000256" key="3">
    <source>
        <dbReference type="ARBA" id="ARBA00022723"/>
    </source>
</evidence>
<evidence type="ECO:0000313" key="8">
    <source>
        <dbReference type="EMBL" id="MEJ4098772.1"/>
    </source>
</evidence>
<dbReference type="InterPro" id="IPR002716">
    <property type="entry name" value="PIN_dom"/>
</dbReference>
<keyword evidence="5" id="KW-0460">Magnesium</keyword>
<proteinExistence type="predicted"/>
<dbReference type="Pfam" id="PF26343">
    <property type="entry name" value="VapC50_C"/>
    <property type="match status" value="1"/>
</dbReference>
<dbReference type="SUPFAM" id="SSF88723">
    <property type="entry name" value="PIN domain-like"/>
    <property type="match status" value="1"/>
</dbReference>
<keyword evidence="1" id="KW-1277">Toxin-antitoxin system</keyword>
<name>A0ABU8NVJ4_9CORY</name>
<keyword evidence="3" id="KW-0479">Metal-binding</keyword>
<evidence type="ECO:0000259" key="6">
    <source>
        <dbReference type="Pfam" id="PF13470"/>
    </source>
</evidence>
<dbReference type="Proteomes" id="UP001359781">
    <property type="component" value="Unassembled WGS sequence"/>
</dbReference>
<dbReference type="RefSeq" id="WP_337889581.1">
    <property type="nucleotide sequence ID" value="NZ_JBAHVI010000002.1"/>
</dbReference>
<organism evidence="8 9">
    <name type="scientific">Corynebacterium mastitidis</name>
    <dbReference type="NCBI Taxonomy" id="161890"/>
    <lineage>
        <taxon>Bacteria</taxon>
        <taxon>Bacillati</taxon>
        <taxon>Actinomycetota</taxon>
        <taxon>Actinomycetes</taxon>
        <taxon>Mycobacteriales</taxon>
        <taxon>Corynebacteriaceae</taxon>
        <taxon>Corynebacterium</taxon>
    </lineage>
</organism>
<feature type="domain" description="PIN" evidence="6">
    <location>
        <begin position="6"/>
        <end position="113"/>
    </location>
</feature>
<comment type="caution">
    <text evidence="8">The sequence shown here is derived from an EMBL/GenBank/DDBJ whole genome shotgun (WGS) entry which is preliminary data.</text>
</comment>
<evidence type="ECO:0000256" key="4">
    <source>
        <dbReference type="ARBA" id="ARBA00022801"/>
    </source>
</evidence>
<keyword evidence="4" id="KW-0378">Hydrolase</keyword>
<evidence type="ECO:0000259" key="7">
    <source>
        <dbReference type="Pfam" id="PF26343"/>
    </source>
</evidence>
<accession>A0ABU8NVJ4</accession>
<feature type="domain" description="VapC50 C-terminal" evidence="7">
    <location>
        <begin position="130"/>
        <end position="184"/>
    </location>
</feature>